<dbReference type="EMBL" id="CAJVQC010023828">
    <property type="protein sequence ID" value="CAG8724068.1"/>
    <property type="molecule type" value="Genomic_DNA"/>
</dbReference>
<name>A0ACA9PUB3_9GLOM</name>
<dbReference type="Proteomes" id="UP000789920">
    <property type="component" value="Unassembled WGS sequence"/>
</dbReference>
<keyword evidence="2" id="KW-1185">Reference proteome</keyword>
<comment type="caution">
    <text evidence="1">The sequence shown here is derived from an EMBL/GenBank/DDBJ whole genome shotgun (WGS) entry which is preliminary data.</text>
</comment>
<reference evidence="1" key="1">
    <citation type="submission" date="2021-06" db="EMBL/GenBank/DDBJ databases">
        <authorList>
            <person name="Kallberg Y."/>
            <person name="Tangrot J."/>
            <person name="Rosling A."/>
        </authorList>
    </citation>
    <scope>NUCLEOTIDE SEQUENCE</scope>
    <source>
        <strain evidence="1">MA461A</strain>
    </source>
</reference>
<proteinExistence type="predicted"/>
<evidence type="ECO:0000313" key="1">
    <source>
        <dbReference type="EMBL" id="CAG8724068.1"/>
    </source>
</evidence>
<gene>
    <name evidence="1" type="ORF">RPERSI_LOCUS11549</name>
</gene>
<sequence>MTNISKKTRLTHFMFTIYTDNFQKYKELINENTQLRLGNYKYNKKASTIKSIFQDEEMHIDYHNGTFEDMIRYCKKDHNRCSKYHPYCRCDFFDLTKICDKCNESCLEFCTFACVDDNSGPFEYGKLTTNNNAENTPYFGRDNFQIENKNKYSSIYNQFDYIIEYKKFRNDDTRSCIFECICCSVKRIFHKGSYENFINLRFEIEFNSNVTFKQIAYIVREDNLIEEYNKIKYYNHDFKSQVDKFELTDHRIENDLYVDMIVYLEVKRKLENRLCGTKRKRIRFKGFKENKIDYVIEKSDENYDSDISMSLLSSNDSETTKCRKKEKAVCKEH</sequence>
<evidence type="ECO:0000313" key="2">
    <source>
        <dbReference type="Proteomes" id="UP000789920"/>
    </source>
</evidence>
<organism evidence="1 2">
    <name type="scientific">Racocetra persica</name>
    <dbReference type="NCBI Taxonomy" id="160502"/>
    <lineage>
        <taxon>Eukaryota</taxon>
        <taxon>Fungi</taxon>
        <taxon>Fungi incertae sedis</taxon>
        <taxon>Mucoromycota</taxon>
        <taxon>Glomeromycotina</taxon>
        <taxon>Glomeromycetes</taxon>
        <taxon>Diversisporales</taxon>
        <taxon>Gigasporaceae</taxon>
        <taxon>Racocetra</taxon>
    </lineage>
</organism>
<accession>A0ACA9PUB3</accession>
<protein>
    <submittedName>
        <fullName evidence="1">13162_t:CDS:1</fullName>
    </submittedName>
</protein>